<dbReference type="EMBL" id="CP133720">
    <property type="protein sequence ID" value="WMW80932.1"/>
    <property type="molecule type" value="Genomic_DNA"/>
</dbReference>
<evidence type="ECO:0008006" key="3">
    <source>
        <dbReference type="Google" id="ProtNLM"/>
    </source>
</evidence>
<evidence type="ECO:0000313" key="1">
    <source>
        <dbReference type="EMBL" id="WMW80932.1"/>
    </source>
</evidence>
<reference evidence="1" key="1">
    <citation type="submission" date="2023-09" db="EMBL/GenBank/DDBJ databases">
        <title>Undibacterium sp. 20NA77.5 isolated from freshwater.</title>
        <authorList>
            <person name="Le V."/>
            <person name="Ko S.-R."/>
            <person name="Ahn C.-Y."/>
            <person name="Oh H.-M."/>
        </authorList>
    </citation>
    <scope>NUCLEOTIDE SEQUENCE</scope>
    <source>
        <strain evidence="1">20NA77.5</strain>
    </source>
</reference>
<name>A0ABY9RI80_9BURK</name>
<sequence length="129" mass="13656">MKQDTPEASPFAQTLLSAQSVLSLEQAKLHAQTQALQVLAHSSAVAIQDAVAHMRNMNTINATAVGSALAQMLATGDVQSYAQVIEQANAMQANSISHFKSIAEAASSLLRNLPNVENKPSETPEFPSN</sequence>
<proteinExistence type="predicted"/>
<accession>A0ABY9RI80</accession>
<evidence type="ECO:0000313" key="2">
    <source>
        <dbReference type="Proteomes" id="UP001181355"/>
    </source>
</evidence>
<dbReference type="Proteomes" id="UP001181355">
    <property type="component" value="Chromosome"/>
</dbReference>
<protein>
    <recommendedName>
        <fullName evidence="3">Phasin domain-containing protein</fullName>
    </recommendedName>
</protein>
<dbReference type="RefSeq" id="WP_309482423.1">
    <property type="nucleotide sequence ID" value="NZ_CP133720.1"/>
</dbReference>
<keyword evidence="2" id="KW-1185">Reference proteome</keyword>
<gene>
    <name evidence="1" type="ORF">RF679_01300</name>
</gene>
<organism evidence="1 2">
    <name type="scientific">Undibacterium cyanobacteriorum</name>
    <dbReference type="NCBI Taxonomy" id="3073561"/>
    <lineage>
        <taxon>Bacteria</taxon>
        <taxon>Pseudomonadati</taxon>
        <taxon>Pseudomonadota</taxon>
        <taxon>Betaproteobacteria</taxon>
        <taxon>Burkholderiales</taxon>
        <taxon>Oxalobacteraceae</taxon>
        <taxon>Undibacterium</taxon>
    </lineage>
</organism>